<protein>
    <recommendedName>
        <fullName evidence="4">Calcineurin-like phosphoesterase domain-containing protein</fullName>
    </recommendedName>
</protein>
<keyword evidence="3" id="KW-0472">Membrane</keyword>
<keyword evidence="1" id="KW-0479">Metal-binding</keyword>
<dbReference type="PANTHER" id="PTHR31302">
    <property type="entry name" value="TRANSMEMBRANE PROTEIN WITH METALLOPHOSPHOESTERASE DOMAIN-RELATED"/>
    <property type="match status" value="1"/>
</dbReference>
<dbReference type="InterPro" id="IPR051158">
    <property type="entry name" value="Metallophosphoesterase_sf"/>
</dbReference>
<keyword evidence="3" id="KW-0812">Transmembrane</keyword>
<keyword evidence="3" id="KW-1133">Transmembrane helix</keyword>
<keyword evidence="6" id="KW-1185">Reference proteome</keyword>
<accession>A0A1H7IEC5</accession>
<feature type="domain" description="Calcineurin-like phosphoesterase" evidence="4">
    <location>
        <begin position="171"/>
        <end position="351"/>
    </location>
</feature>
<name>A0A1H7IEC5_9SPHI</name>
<evidence type="ECO:0000259" key="4">
    <source>
        <dbReference type="Pfam" id="PF00149"/>
    </source>
</evidence>
<dbReference type="AlphaFoldDB" id="A0A1H7IEC5"/>
<gene>
    <name evidence="5" type="ORF">SAMN05421740_102183</name>
</gene>
<dbReference type="RefSeq" id="WP_079718345.1">
    <property type="nucleotide sequence ID" value="NZ_FNZR01000002.1"/>
</dbReference>
<evidence type="ECO:0000256" key="3">
    <source>
        <dbReference type="SAM" id="Phobius"/>
    </source>
</evidence>
<evidence type="ECO:0000313" key="5">
    <source>
        <dbReference type="EMBL" id="SEK59870.1"/>
    </source>
</evidence>
<dbReference type="Proteomes" id="UP000198916">
    <property type="component" value="Unassembled WGS sequence"/>
</dbReference>
<sequence>MLLFYAILIVALDFYVFFALRGSSIPFAKKIWFGWLWWGYSIMLLIGLFTALRSDFPFAYRSGIVITFIITTMCKFSYGLVLVTDDIRRGGVWISRFLFPKKEKETPSPQLIGDKQRHVITRSDFLLKSGLVVASLPFFGLSWGVISGAYDYRIRRQKLYLPNLPQTFHGMTIAQISDVHSGSFYNKKAVSGGIELLMGEKPDMIFFTGDLVNHLASEMWDYQDLFSKLKADLGVFSVLGNHDYGDYHFGYGDSPEKHRNLKNLVGTHKVMGWDLLRNENRKVKVDNETISIVGVENWGTRNFSNRGNIQKALLGTEEEAVKLLLSHDPSHWREQVLDTDVDAMFAGHTHGMQFGVRSEHFQWSPVQYIYKEWAGLYSEGNKQLYVNAGFGFLGYPGRVGILPEITIFELQKGSV</sequence>
<dbReference type="Gene3D" id="3.60.21.10">
    <property type="match status" value="1"/>
</dbReference>
<proteinExistence type="predicted"/>
<keyword evidence="2" id="KW-0378">Hydrolase</keyword>
<evidence type="ECO:0000256" key="1">
    <source>
        <dbReference type="ARBA" id="ARBA00022723"/>
    </source>
</evidence>
<dbReference type="PANTHER" id="PTHR31302:SF31">
    <property type="entry name" value="PHOSPHODIESTERASE YAEI"/>
    <property type="match status" value="1"/>
</dbReference>
<dbReference type="InterPro" id="IPR004843">
    <property type="entry name" value="Calcineurin-like_PHP"/>
</dbReference>
<dbReference type="InterPro" id="IPR029052">
    <property type="entry name" value="Metallo-depent_PP-like"/>
</dbReference>
<feature type="transmembrane region" description="Helical" evidence="3">
    <location>
        <begin position="64"/>
        <end position="83"/>
    </location>
</feature>
<organism evidence="5 6">
    <name type="scientific">Parapedobacter koreensis</name>
    <dbReference type="NCBI Taxonomy" id="332977"/>
    <lineage>
        <taxon>Bacteria</taxon>
        <taxon>Pseudomonadati</taxon>
        <taxon>Bacteroidota</taxon>
        <taxon>Sphingobacteriia</taxon>
        <taxon>Sphingobacteriales</taxon>
        <taxon>Sphingobacteriaceae</taxon>
        <taxon>Parapedobacter</taxon>
    </lineage>
</organism>
<evidence type="ECO:0000313" key="6">
    <source>
        <dbReference type="Proteomes" id="UP000198916"/>
    </source>
</evidence>
<dbReference type="Pfam" id="PF00149">
    <property type="entry name" value="Metallophos"/>
    <property type="match status" value="1"/>
</dbReference>
<dbReference type="STRING" id="332977.SAMN05421740_102183"/>
<dbReference type="EMBL" id="FNZR01000002">
    <property type="protein sequence ID" value="SEK59870.1"/>
    <property type="molecule type" value="Genomic_DNA"/>
</dbReference>
<feature type="transmembrane region" description="Helical" evidence="3">
    <location>
        <begin position="131"/>
        <end position="150"/>
    </location>
</feature>
<evidence type="ECO:0000256" key="2">
    <source>
        <dbReference type="ARBA" id="ARBA00022801"/>
    </source>
</evidence>
<dbReference type="GO" id="GO:0009245">
    <property type="term" value="P:lipid A biosynthetic process"/>
    <property type="evidence" value="ECO:0007669"/>
    <property type="project" value="TreeGrafter"/>
</dbReference>
<dbReference type="OrthoDB" id="9780884at2"/>
<dbReference type="SUPFAM" id="SSF56300">
    <property type="entry name" value="Metallo-dependent phosphatases"/>
    <property type="match status" value="1"/>
</dbReference>
<reference evidence="6" key="1">
    <citation type="submission" date="2016-10" db="EMBL/GenBank/DDBJ databases">
        <authorList>
            <person name="Varghese N."/>
            <person name="Submissions S."/>
        </authorList>
    </citation>
    <scope>NUCLEOTIDE SEQUENCE [LARGE SCALE GENOMIC DNA]</scope>
    <source>
        <strain evidence="6">Jip14</strain>
    </source>
</reference>
<dbReference type="GO" id="GO:0016020">
    <property type="term" value="C:membrane"/>
    <property type="evidence" value="ECO:0007669"/>
    <property type="project" value="GOC"/>
</dbReference>
<dbReference type="GO" id="GO:0046872">
    <property type="term" value="F:metal ion binding"/>
    <property type="evidence" value="ECO:0007669"/>
    <property type="project" value="UniProtKB-KW"/>
</dbReference>
<feature type="transmembrane region" description="Helical" evidence="3">
    <location>
        <begin position="31"/>
        <end position="52"/>
    </location>
</feature>
<dbReference type="GO" id="GO:0008758">
    <property type="term" value="F:UDP-2,3-diacylglucosamine hydrolase activity"/>
    <property type="evidence" value="ECO:0007669"/>
    <property type="project" value="TreeGrafter"/>
</dbReference>